<sequence length="220" mass="24729">MLLLIGSHGDGHPSNTDTPLVVWGAGVKHPRPMSESNHSDCGFRFVDEHMHDTPTPIEWGLNDLERVDVNQADIAPLMVSTLLGSPCPVNSVGNLPLGYINMTEADEVEAVLANTKQVLNQFLRKSILDQIEDLISVKDYDAAMRVAQNLKSLALEGLHYFQTYDWLMLMTVVTLGYIGWMVYLVLHVLQNYTSLPENMFRKEQAVHLRNYTGKVMFIST</sequence>
<dbReference type="Pfam" id="PF04987">
    <property type="entry name" value="PigN"/>
    <property type="match status" value="1"/>
</dbReference>
<dbReference type="AlphaFoldDB" id="A0A438EFW3"/>
<proteinExistence type="inferred from homology"/>
<keyword evidence="5 7" id="KW-0337">GPI-anchor biosynthesis</keyword>
<feature type="transmembrane region" description="Helical" evidence="7">
    <location>
        <begin position="166"/>
        <end position="189"/>
    </location>
</feature>
<dbReference type="PANTHER" id="PTHR12250:SF0">
    <property type="entry name" value="GPI ETHANOLAMINE PHOSPHATE TRANSFERASE 1"/>
    <property type="match status" value="1"/>
</dbReference>
<feature type="domain" description="GPI ethanolamine phosphate transferase 1 C-terminal" evidence="8">
    <location>
        <begin position="156"/>
        <end position="212"/>
    </location>
</feature>
<dbReference type="PANTHER" id="PTHR12250">
    <property type="entry name" value="PHOSPHATIDYLINOSITOL GLYCAN, CLASS N"/>
    <property type="match status" value="1"/>
</dbReference>
<comment type="caution">
    <text evidence="7">Lacks conserved residue(s) required for the propagation of feature annotation.</text>
</comment>
<evidence type="ECO:0000256" key="2">
    <source>
        <dbReference type="ARBA" id="ARBA00004687"/>
    </source>
</evidence>
<evidence type="ECO:0000256" key="6">
    <source>
        <dbReference type="ARBA" id="ARBA00022824"/>
    </source>
</evidence>
<dbReference type="EC" id="2.-.-.-" evidence="7"/>
<accession>A0A438EFW3</accession>
<organism evidence="9 10">
    <name type="scientific">Vitis vinifera</name>
    <name type="common">Grape</name>
    <dbReference type="NCBI Taxonomy" id="29760"/>
    <lineage>
        <taxon>Eukaryota</taxon>
        <taxon>Viridiplantae</taxon>
        <taxon>Streptophyta</taxon>
        <taxon>Embryophyta</taxon>
        <taxon>Tracheophyta</taxon>
        <taxon>Spermatophyta</taxon>
        <taxon>Magnoliopsida</taxon>
        <taxon>eudicotyledons</taxon>
        <taxon>Gunneridae</taxon>
        <taxon>Pentapetalae</taxon>
        <taxon>rosids</taxon>
        <taxon>Vitales</taxon>
        <taxon>Vitaceae</taxon>
        <taxon>Viteae</taxon>
        <taxon>Vitis</taxon>
    </lineage>
</organism>
<dbReference type="InterPro" id="IPR017850">
    <property type="entry name" value="Alkaline_phosphatase_core_sf"/>
</dbReference>
<name>A0A438EFW3_VITVI</name>
<dbReference type="UniPathway" id="UPA00196"/>
<reference evidence="9 10" key="1">
    <citation type="journal article" date="2018" name="PLoS Genet.">
        <title>Population sequencing reveals clonal diversity and ancestral inbreeding in the grapevine cultivar Chardonnay.</title>
        <authorList>
            <person name="Roach M.J."/>
            <person name="Johnson D.L."/>
            <person name="Bohlmann J."/>
            <person name="van Vuuren H.J."/>
            <person name="Jones S.J."/>
            <person name="Pretorius I.S."/>
            <person name="Schmidt S.A."/>
            <person name="Borneman A.R."/>
        </authorList>
    </citation>
    <scope>NUCLEOTIDE SEQUENCE [LARGE SCALE GENOMIC DNA]</scope>
    <source>
        <strain evidence="10">cv. Chardonnay</strain>
        <tissue evidence="9">Leaf</tissue>
    </source>
</reference>
<dbReference type="GO" id="GO:0051377">
    <property type="term" value="F:mannose-ethanolamine phosphotransferase activity"/>
    <property type="evidence" value="ECO:0007669"/>
    <property type="project" value="UniProtKB-UniRule"/>
</dbReference>
<keyword evidence="7 9" id="KW-0808">Transferase</keyword>
<dbReference type="GO" id="GO:0006506">
    <property type="term" value="P:GPI anchor biosynthetic process"/>
    <property type="evidence" value="ECO:0007669"/>
    <property type="project" value="UniProtKB-UniPathway"/>
</dbReference>
<evidence type="ECO:0000256" key="7">
    <source>
        <dbReference type="RuleBase" id="RU367138"/>
    </source>
</evidence>
<evidence type="ECO:0000313" key="10">
    <source>
        <dbReference type="Proteomes" id="UP000288805"/>
    </source>
</evidence>
<evidence type="ECO:0000259" key="8">
    <source>
        <dbReference type="Pfam" id="PF04987"/>
    </source>
</evidence>
<evidence type="ECO:0000256" key="1">
    <source>
        <dbReference type="ARBA" id="ARBA00004477"/>
    </source>
</evidence>
<comment type="caution">
    <text evidence="9">The sequence shown here is derived from an EMBL/GenBank/DDBJ whole genome shotgun (WGS) entry which is preliminary data.</text>
</comment>
<dbReference type="Gene3D" id="3.40.720.10">
    <property type="entry name" value="Alkaline Phosphatase, subunit A"/>
    <property type="match status" value="1"/>
</dbReference>
<evidence type="ECO:0000256" key="3">
    <source>
        <dbReference type="ARBA" id="ARBA00008400"/>
    </source>
</evidence>
<dbReference type="GO" id="GO:0005789">
    <property type="term" value="C:endoplasmic reticulum membrane"/>
    <property type="evidence" value="ECO:0007669"/>
    <property type="project" value="UniProtKB-SubCell"/>
</dbReference>
<dbReference type="InterPro" id="IPR017852">
    <property type="entry name" value="GPI_EtnP_transferase_1_C"/>
</dbReference>
<keyword evidence="7" id="KW-0472">Membrane</keyword>
<keyword evidence="7" id="KW-0812">Transmembrane</keyword>
<evidence type="ECO:0000256" key="5">
    <source>
        <dbReference type="ARBA" id="ARBA00022502"/>
    </source>
</evidence>
<dbReference type="InterPro" id="IPR007070">
    <property type="entry name" value="GPI_EtnP_transferase_1"/>
</dbReference>
<comment type="function">
    <text evidence="7">Ethanolamine phosphate transferase involved in glycosylphosphatidylinositol-anchor biosynthesis. Transfers ethanolamine phosphate to the first alpha-1,4-linked mannose of the glycosylphosphatidylinositol precursor of GPI-anchor.</text>
</comment>
<dbReference type="EMBL" id="QGNW01001302">
    <property type="protein sequence ID" value="RVW46601.1"/>
    <property type="molecule type" value="Genomic_DNA"/>
</dbReference>
<comment type="subcellular location">
    <subcellularLocation>
        <location evidence="1 7">Endoplasmic reticulum membrane</location>
        <topology evidence="1 7">Multi-pass membrane protein</topology>
    </subcellularLocation>
</comment>
<dbReference type="Proteomes" id="UP000288805">
    <property type="component" value="Unassembled WGS sequence"/>
</dbReference>
<gene>
    <name evidence="9" type="primary">mcd4_0</name>
    <name evidence="9" type="ORF">CK203_067225</name>
</gene>
<comment type="similarity">
    <text evidence="3 7">Belongs to the PIGG/PIGN/PIGO family. PIGN subfamily.</text>
</comment>
<keyword evidence="6 7" id="KW-0256">Endoplasmic reticulum</keyword>
<keyword evidence="7" id="KW-1133">Transmembrane helix</keyword>
<evidence type="ECO:0000256" key="4">
    <source>
        <dbReference type="ARBA" id="ARBA00020831"/>
    </source>
</evidence>
<comment type="pathway">
    <text evidence="2 7">Glycolipid biosynthesis; glycosylphosphatidylinositol-anchor biosynthesis.</text>
</comment>
<protein>
    <recommendedName>
        <fullName evidence="4 7">GPI ethanolamine phosphate transferase 1</fullName>
        <ecNumber evidence="7">2.-.-.-</ecNumber>
    </recommendedName>
</protein>
<evidence type="ECO:0000313" key="9">
    <source>
        <dbReference type="EMBL" id="RVW46601.1"/>
    </source>
</evidence>